<dbReference type="InterPro" id="IPR051827">
    <property type="entry name" value="Cas4_exonuclease"/>
</dbReference>
<evidence type="ECO:0000256" key="1">
    <source>
        <dbReference type="ARBA" id="ARBA00001966"/>
    </source>
</evidence>
<dbReference type="Proteomes" id="UP000521676">
    <property type="component" value="Unassembled WGS sequence"/>
</dbReference>
<dbReference type="InterPro" id="IPR022765">
    <property type="entry name" value="Dna2/Cas4_DUF83"/>
</dbReference>
<dbReference type="InterPro" id="IPR013343">
    <property type="entry name" value="CRISPR-assoc_prot_Cas4"/>
</dbReference>
<evidence type="ECO:0000256" key="13">
    <source>
        <dbReference type="RuleBase" id="RU365022"/>
    </source>
</evidence>
<keyword evidence="5 13" id="KW-0540">Nuclease</keyword>
<keyword evidence="10 13" id="KW-0411">Iron-sulfur</keyword>
<sequence>MKQTEPETIALSYLNALEYCPRRFYYEFVEGDMLVNEFVLAGTLLHEQADQPGHRTTAEGEVQINHLYLASEKLRLTGFADIVEEQDGQFIPVEYKHGRQGKWLNDHVQLCAQALCLEERQPDKPLIAYGFVFYFGSRRRVRVDFTPELRARTEELIRRAFEIAVQPSPPRPLDGKMAVRCRDCSLAPLCLPEEVKQLNSHKGGWLADSLSD</sequence>
<keyword evidence="8 13" id="KW-0269">Exonuclease</keyword>
<evidence type="ECO:0000256" key="12">
    <source>
        <dbReference type="ARBA" id="ARBA00023211"/>
    </source>
</evidence>
<evidence type="ECO:0000256" key="9">
    <source>
        <dbReference type="ARBA" id="ARBA00023004"/>
    </source>
</evidence>
<feature type="domain" description="DUF83" evidence="14">
    <location>
        <begin position="13"/>
        <end position="191"/>
    </location>
</feature>
<comment type="similarity">
    <text evidence="2 13">Belongs to the CRISPR-associated exonuclease Cas4 family.</text>
</comment>
<keyword evidence="11 13" id="KW-0051">Antiviral defense</keyword>
<dbReference type="InterPro" id="IPR011604">
    <property type="entry name" value="PDDEXK-like_dom_sf"/>
</dbReference>
<comment type="cofactor">
    <cofactor evidence="13">
        <name>iron-sulfur cluster</name>
        <dbReference type="ChEBI" id="CHEBI:30408"/>
    </cofactor>
</comment>
<gene>
    <name evidence="15" type="primary">cas4</name>
    <name evidence="15" type="ORF">HXX08_14450</name>
    <name evidence="16" type="ORF">OZ401_004946</name>
</gene>
<comment type="function">
    <text evidence="13">CRISPR (clustered regularly interspaced short palindromic repeat) is an adaptive immune system that provides protection against mobile genetic elements (viruses, transposable elements and conjugative plasmids). CRISPR clusters contain sequences complementary to antecedent mobile elements and target invading nucleic acids. CRISPR clusters are transcribed and processed into CRISPR RNA (crRNA).</text>
</comment>
<keyword evidence="7 13" id="KW-0378">Hydrolase</keyword>
<reference evidence="15 17" key="1">
    <citation type="submission" date="2020-06" db="EMBL/GenBank/DDBJ databases">
        <title>Anoxygenic phototrophic Chloroflexota member uses a Type I reaction center.</title>
        <authorList>
            <person name="Tsuji J.M."/>
            <person name="Shaw N.A."/>
            <person name="Nagashima S."/>
            <person name="Venkiteswaran J."/>
            <person name="Schiff S.L."/>
            <person name="Hanada S."/>
            <person name="Tank M."/>
            <person name="Neufeld J.D."/>
        </authorList>
    </citation>
    <scope>NUCLEOTIDE SEQUENCE [LARGE SCALE GENOMIC DNA]</scope>
    <source>
        <strain evidence="15">L227-S17</strain>
    </source>
</reference>
<dbReference type="EC" id="3.1.12.1" evidence="3 13"/>
<evidence type="ECO:0000256" key="2">
    <source>
        <dbReference type="ARBA" id="ARBA00009189"/>
    </source>
</evidence>
<dbReference type="GO" id="GO:0051607">
    <property type="term" value="P:defense response to virus"/>
    <property type="evidence" value="ECO:0007669"/>
    <property type="project" value="UniProtKB-KW"/>
</dbReference>
<evidence type="ECO:0000313" key="15">
    <source>
        <dbReference type="EMBL" id="NWJ47058.1"/>
    </source>
</evidence>
<evidence type="ECO:0000256" key="11">
    <source>
        <dbReference type="ARBA" id="ARBA00023118"/>
    </source>
</evidence>
<dbReference type="GO" id="GO:0046872">
    <property type="term" value="F:metal ion binding"/>
    <property type="evidence" value="ECO:0007669"/>
    <property type="project" value="UniProtKB-KW"/>
</dbReference>
<keyword evidence="18" id="KW-1185">Reference proteome</keyword>
<name>A0A8T7M4P0_9CHLR</name>
<dbReference type="EMBL" id="JACATZ010000002">
    <property type="protein sequence ID" value="NWJ47058.1"/>
    <property type="molecule type" value="Genomic_DNA"/>
</dbReference>
<geneLocation type="plasmid" evidence="16 18">
    <name>unnamed2</name>
</geneLocation>
<evidence type="ECO:0000259" key="14">
    <source>
        <dbReference type="Pfam" id="PF01930"/>
    </source>
</evidence>
<reference evidence="16" key="2">
    <citation type="journal article" date="2024" name="Nature">
        <title>Anoxygenic phototroph of the Chloroflexota uses a type I reaction centre.</title>
        <authorList>
            <person name="Tsuji J.M."/>
            <person name="Shaw N.A."/>
            <person name="Nagashima S."/>
            <person name="Venkiteswaran J.J."/>
            <person name="Schiff S.L."/>
            <person name="Watanabe T."/>
            <person name="Fukui M."/>
            <person name="Hanada S."/>
            <person name="Tank M."/>
            <person name="Neufeld J.D."/>
        </authorList>
    </citation>
    <scope>NUCLEOTIDE SEQUENCE</scope>
    <source>
        <strain evidence="16">L227-S17</strain>
        <plasmid evidence="16 18">unnamed2</plasmid>
    </source>
</reference>
<dbReference type="NCBIfam" id="TIGR00372">
    <property type="entry name" value="cas4"/>
    <property type="match status" value="1"/>
</dbReference>
<dbReference type="Proteomes" id="UP001431572">
    <property type="component" value="Plasmid unnamed2"/>
</dbReference>
<accession>A0A8T7M4P0</accession>
<dbReference type="Gene3D" id="3.90.320.10">
    <property type="match status" value="1"/>
</dbReference>
<keyword evidence="16" id="KW-0614">Plasmid</keyword>
<dbReference type="EMBL" id="CP128402">
    <property type="protein sequence ID" value="WJW70372.1"/>
    <property type="molecule type" value="Genomic_DNA"/>
</dbReference>
<keyword evidence="9 13" id="KW-0408">Iron</keyword>
<comment type="cofactor">
    <cofactor evidence="1">
        <name>[4Fe-4S] cluster</name>
        <dbReference type="ChEBI" id="CHEBI:49883"/>
    </cofactor>
</comment>
<dbReference type="RefSeq" id="WP_341472241.1">
    <property type="nucleotide sequence ID" value="NZ_CP128402.1"/>
</dbReference>
<keyword evidence="12 13" id="KW-0464">Manganese</keyword>
<proteinExistence type="inferred from homology"/>
<keyword evidence="6 13" id="KW-0479">Metal-binding</keyword>
<dbReference type="GO" id="GO:0051536">
    <property type="term" value="F:iron-sulfur cluster binding"/>
    <property type="evidence" value="ECO:0007669"/>
    <property type="project" value="UniProtKB-KW"/>
</dbReference>
<evidence type="ECO:0000256" key="3">
    <source>
        <dbReference type="ARBA" id="ARBA00012768"/>
    </source>
</evidence>
<dbReference type="PANTHER" id="PTHR36531">
    <property type="entry name" value="CRISPR-ASSOCIATED EXONUCLEASE CAS4"/>
    <property type="match status" value="1"/>
</dbReference>
<dbReference type="PANTHER" id="PTHR36531:SF6">
    <property type="entry name" value="DNA REPLICATION ATP-DEPENDENT HELICASE_NUCLEASE DNA2"/>
    <property type="match status" value="1"/>
</dbReference>
<evidence type="ECO:0000256" key="10">
    <source>
        <dbReference type="ARBA" id="ARBA00023014"/>
    </source>
</evidence>
<dbReference type="GO" id="GO:0004527">
    <property type="term" value="F:exonuclease activity"/>
    <property type="evidence" value="ECO:0007669"/>
    <property type="project" value="UniProtKB-KW"/>
</dbReference>
<organism evidence="15 17">
    <name type="scientific">Candidatus Chlorohelix allophototropha</name>
    <dbReference type="NCBI Taxonomy" id="3003348"/>
    <lineage>
        <taxon>Bacteria</taxon>
        <taxon>Bacillati</taxon>
        <taxon>Chloroflexota</taxon>
        <taxon>Chloroflexia</taxon>
        <taxon>Candidatus Chloroheliales</taxon>
        <taxon>Candidatus Chloroheliaceae</taxon>
        <taxon>Candidatus Chlorohelix</taxon>
    </lineage>
</organism>
<evidence type="ECO:0000313" key="17">
    <source>
        <dbReference type="Proteomes" id="UP000521676"/>
    </source>
</evidence>
<dbReference type="AlphaFoldDB" id="A0A8T7M4P0"/>
<evidence type="ECO:0000256" key="7">
    <source>
        <dbReference type="ARBA" id="ARBA00022801"/>
    </source>
</evidence>
<evidence type="ECO:0000256" key="6">
    <source>
        <dbReference type="ARBA" id="ARBA00022723"/>
    </source>
</evidence>
<evidence type="ECO:0000256" key="4">
    <source>
        <dbReference type="ARBA" id="ARBA00020049"/>
    </source>
</evidence>
<evidence type="ECO:0000256" key="5">
    <source>
        <dbReference type="ARBA" id="ARBA00022722"/>
    </source>
</evidence>
<protein>
    <recommendedName>
        <fullName evidence="4 13">CRISPR-associated exonuclease Cas4</fullName>
        <ecNumber evidence="3 13">3.1.12.1</ecNumber>
    </recommendedName>
</protein>
<comment type="cofactor">
    <cofactor evidence="13">
        <name>Mg(2+)</name>
        <dbReference type="ChEBI" id="CHEBI:18420"/>
    </cofactor>
    <cofactor evidence="13">
        <name>Mn(2+)</name>
        <dbReference type="ChEBI" id="CHEBI:29035"/>
    </cofactor>
    <text evidence="13">Mg(2+) or Mn(2+) required for ssDNA cleavage activity.</text>
</comment>
<evidence type="ECO:0000313" key="16">
    <source>
        <dbReference type="EMBL" id="WJW70372.1"/>
    </source>
</evidence>
<dbReference type="Pfam" id="PF01930">
    <property type="entry name" value="Cas_Cas4"/>
    <property type="match status" value="1"/>
</dbReference>
<evidence type="ECO:0000256" key="8">
    <source>
        <dbReference type="ARBA" id="ARBA00022839"/>
    </source>
</evidence>
<evidence type="ECO:0000313" key="18">
    <source>
        <dbReference type="Proteomes" id="UP001431572"/>
    </source>
</evidence>